<evidence type="ECO:0000259" key="1">
    <source>
        <dbReference type="Pfam" id="PF08241"/>
    </source>
</evidence>
<sequence length="247" mass="28038">MTLSSTVIYDDPAVYKQYEELVFSQQGLALHPEWTLMREMIGDVLGQNIVDLGCGFGWFCKWASDHGATLVHGIDNSSKILEKAQVVNSGPGITYERADLDEVVLAKEKFDLAFSSLTFHYVKDFDLLVEKIHGSLKSGGRFVFSIQHPIWTAPDGVSWQETADGQHYWPLSTYCQEGPRISKWIANGVTVYHRTVHTHFAVLRKHGFEVLDVAEWMMQPGELPLGHPDHGKELHRPFWLIMSARKK</sequence>
<keyword evidence="2" id="KW-0489">Methyltransferase</keyword>
<dbReference type="GO" id="GO:0008757">
    <property type="term" value="F:S-adenosylmethionine-dependent methyltransferase activity"/>
    <property type="evidence" value="ECO:0007669"/>
    <property type="project" value="InterPro"/>
</dbReference>
<dbReference type="SUPFAM" id="SSF53335">
    <property type="entry name" value="S-adenosyl-L-methionine-dependent methyltransferases"/>
    <property type="match status" value="1"/>
</dbReference>
<dbReference type="PANTHER" id="PTHR43861">
    <property type="entry name" value="TRANS-ACONITATE 2-METHYLTRANSFERASE-RELATED"/>
    <property type="match status" value="1"/>
</dbReference>
<dbReference type="AlphaFoldDB" id="A0A317WJU6"/>
<dbReference type="VEuPathDB" id="FungiDB:BO70DRAFT_395073"/>
<dbReference type="GO" id="GO:0032259">
    <property type="term" value="P:methylation"/>
    <property type="evidence" value="ECO:0007669"/>
    <property type="project" value="UniProtKB-KW"/>
</dbReference>
<dbReference type="CDD" id="cd02440">
    <property type="entry name" value="AdoMet_MTases"/>
    <property type="match status" value="1"/>
</dbReference>
<evidence type="ECO:0000313" key="2">
    <source>
        <dbReference type="EMBL" id="PWY85941.1"/>
    </source>
</evidence>
<protein>
    <submittedName>
        <fullName evidence="2">S-adenosyl-L-methionine-dependent methyltransferase</fullName>
    </submittedName>
</protein>
<feature type="domain" description="Methyltransferase type 11" evidence="1">
    <location>
        <begin position="50"/>
        <end position="144"/>
    </location>
</feature>
<keyword evidence="2" id="KW-0808">Transferase</keyword>
<dbReference type="STRING" id="1448321.A0A317WJU6"/>
<dbReference type="Pfam" id="PF08241">
    <property type="entry name" value="Methyltransf_11"/>
    <property type="match status" value="1"/>
</dbReference>
<dbReference type="RefSeq" id="XP_025400493.1">
    <property type="nucleotide sequence ID" value="XM_025546507.1"/>
</dbReference>
<dbReference type="InterPro" id="IPR013216">
    <property type="entry name" value="Methyltransf_11"/>
</dbReference>
<dbReference type="GeneID" id="37068744"/>
<gene>
    <name evidence="2" type="ORF">BO70DRAFT_395073</name>
</gene>
<keyword evidence="3" id="KW-1185">Reference proteome</keyword>
<dbReference type="InterPro" id="IPR029063">
    <property type="entry name" value="SAM-dependent_MTases_sf"/>
</dbReference>
<dbReference type="Proteomes" id="UP000247233">
    <property type="component" value="Unassembled WGS sequence"/>
</dbReference>
<organism evidence="2 3">
    <name type="scientific">Aspergillus heteromorphus CBS 117.55</name>
    <dbReference type="NCBI Taxonomy" id="1448321"/>
    <lineage>
        <taxon>Eukaryota</taxon>
        <taxon>Fungi</taxon>
        <taxon>Dikarya</taxon>
        <taxon>Ascomycota</taxon>
        <taxon>Pezizomycotina</taxon>
        <taxon>Eurotiomycetes</taxon>
        <taxon>Eurotiomycetidae</taxon>
        <taxon>Eurotiales</taxon>
        <taxon>Aspergillaceae</taxon>
        <taxon>Aspergillus</taxon>
        <taxon>Aspergillus subgen. Circumdati</taxon>
    </lineage>
</organism>
<dbReference type="OrthoDB" id="66144at2759"/>
<accession>A0A317WJU6</accession>
<name>A0A317WJU6_9EURO</name>
<comment type="caution">
    <text evidence="2">The sequence shown here is derived from an EMBL/GenBank/DDBJ whole genome shotgun (WGS) entry which is preliminary data.</text>
</comment>
<reference evidence="2 3" key="1">
    <citation type="submission" date="2016-12" db="EMBL/GenBank/DDBJ databases">
        <title>The genomes of Aspergillus section Nigri reveals drivers in fungal speciation.</title>
        <authorList>
            <consortium name="DOE Joint Genome Institute"/>
            <person name="Vesth T.C."/>
            <person name="Nybo J."/>
            <person name="Theobald S."/>
            <person name="Brandl J."/>
            <person name="Frisvad J.C."/>
            <person name="Nielsen K.F."/>
            <person name="Lyhne E.K."/>
            <person name="Kogle M.E."/>
            <person name="Kuo A."/>
            <person name="Riley R."/>
            <person name="Clum A."/>
            <person name="Nolan M."/>
            <person name="Lipzen A."/>
            <person name="Salamov A."/>
            <person name="Henrissat B."/>
            <person name="Wiebenga A."/>
            <person name="De Vries R.P."/>
            <person name="Grigoriev I.V."/>
            <person name="Mortensen U.H."/>
            <person name="Andersen M.R."/>
            <person name="Baker S.E."/>
        </authorList>
    </citation>
    <scope>NUCLEOTIDE SEQUENCE [LARGE SCALE GENOMIC DNA]</scope>
    <source>
        <strain evidence="2 3">CBS 117.55</strain>
    </source>
</reference>
<dbReference type="EMBL" id="MSFL01000008">
    <property type="protein sequence ID" value="PWY85941.1"/>
    <property type="molecule type" value="Genomic_DNA"/>
</dbReference>
<dbReference type="Gene3D" id="3.40.50.150">
    <property type="entry name" value="Vaccinia Virus protein VP39"/>
    <property type="match status" value="1"/>
</dbReference>
<evidence type="ECO:0000313" key="3">
    <source>
        <dbReference type="Proteomes" id="UP000247233"/>
    </source>
</evidence>
<proteinExistence type="predicted"/>